<evidence type="ECO:0000256" key="1">
    <source>
        <dbReference type="SAM" id="Coils"/>
    </source>
</evidence>
<evidence type="ECO:0000313" key="2">
    <source>
        <dbReference type="EMBL" id="MFC3860596.1"/>
    </source>
</evidence>
<protein>
    <recommendedName>
        <fullName evidence="4">Lipoprotein</fullName>
    </recommendedName>
</protein>
<evidence type="ECO:0008006" key="4">
    <source>
        <dbReference type="Google" id="ProtNLM"/>
    </source>
</evidence>
<feature type="coiled-coil region" evidence="1">
    <location>
        <begin position="20"/>
        <end position="47"/>
    </location>
</feature>
<sequence length="134" mass="14816">MSSRAALLLALPALLCACQDNQARQQNAQLAQRVTALEAEVKALQAARPNALTVNTVTDVTVQASAQNCAVELARTLEQYKQYSLEHRYPTRTELELPEACKTQNVNWQALRNQAYHFQVLGKDGKPLAEQQGP</sequence>
<proteinExistence type="predicted"/>
<organism evidence="2 3">
    <name type="scientific">Deinococcus antarcticus</name>
    <dbReference type="NCBI Taxonomy" id="1298767"/>
    <lineage>
        <taxon>Bacteria</taxon>
        <taxon>Thermotogati</taxon>
        <taxon>Deinococcota</taxon>
        <taxon>Deinococci</taxon>
        <taxon>Deinococcales</taxon>
        <taxon>Deinococcaceae</taxon>
        <taxon>Deinococcus</taxon>
    </lineage>
</organism>
<dbReference type="RefSeq" id="WP_380076736.1">
    <property type="nucleotide sequence ID" value="NZ_JBHRZF010000082.1"/>
</dbReference>
<evidence type="ECO:0000313" key="3">
    <source>
        <dbReference type="Proteomes" id="UP001595748"/>
    </source>
</evidence>
<keyword evidence="1" id="KW-0175">Coiled coil</keyword>
<reference evidence="3" key="1">
    <citation type="journal article" date="2019" name="Int. J. Syst. Evol. Microbiol.">
        <title>The Global Catalogue of Microorganisms (GCM) 10K type strain sequencing project: providing services to taxonomists for standard genome sequencing and annotation.</title>
        <authorList>
            <consortium name="The Broad Institute Genomics Platform"/>
            <consortium name="The Broad Institute Genome Sequencing Center for Infectious Disease"/>
            <person name="Wu L."/>
            <person name="Ma J."/>
        </authorList>
    </citation>
    <scope>NUCLEOTIDE SEQUENCE [LARGE SCALE GENOMIC DNA]</scope>
    <source>
        <strain evidence="3">CCTCC AB 2013263</strain>
    </source>
</reference>
<gene>
    <name evidence="2" type="ORF">ACFOPQ_07435</name>
</gene>
<keyword evidence="3" id="KW-1185">Reference proteome</keyword>
<dbReference type="EMBL" id="JBHRZF010000082">
    <property type="protein sequence ID" value="MFC3860596.1"/>
    <property type="molecule type" value="Genomic_DNA"/>
</dbReference>
<dbReference type="PROSITE" id="PS51257">
    <property type="entry name" value="PROKAR_LIPOPROTEIN"/>
    <property type="match status" value="1"/>
</dbReference>
<dbReference type="Proteomes" id="UP001595748">
    <property type="component" value="Unassembled WGS sequence"/>
</dbReference>
<comment type="caution">
    <text evidence="2">The sequence shown here is derived from an EMBL/GenBank/DDBJ whole genome shotgun (WGS) entry which is preliminary data.</text>
</comment>
<name>A0ABV8A5S6_9DEIO</name>
<accession>A0ABV8A5S6</accession>